<dbReference type="Proteomes" id="UP000006038">
    <property type="component" value="Unassembled WGS sequence"/>
</dbReference>
<reference evidence="1" key="1">
    <citation type="submission" date="2013-04" db="UniProtKB">
        <authorList>
            <consortium name="EnsemblPlants"/>
        </authorList>
    </citation>
    <scope>IDENTIFICATION</scope>
</reference>
<organism evidence="1">
    <name type="scientific">Oryza brachyantha</name>
    <name type="common">malo sina</name>
    <dbReference type="NCBI Taxonomy" id="4533"/>
    <lineage>
        <taxon>Eukaryota</taxon>
        <taxon>Viridiplantae</taxon>
        <taxon>Streptophyta</taxon>
        <taxon>Embryophyta</taxon>
        <taxon>Tracheophyta</taxon>
        <taxon>Spermatophyta</taxon>
        <taxon>Magnoliopsida</taxon>
        <taxon>Liliopsida</taxon>
        <taxon>Poales</taxon>
        <taxon>Poaceae</taxon>
        <taxon>BOP clade</taxon>
        <taxon>Oryzoideae</taxon>
        <taxon>Oryzeae</taxon>
        <taxon>Oryzinae</taxon>
        <taxon>Oryza</taxon>
    </lineage>
</organism>
<name>J3LF17_ORYBR</name>
<accession>J3LF17</accession>
<sequence>MGIVDPQVVEEANKEEINDIEACLKVKGGDRPNMKEVEMRLQLLKTKRLKNSNFALKMMEKFSTF</sequence>
<dbReference type="AlphaFoldDB" id="J3LF17"/>
<dbReference type="HOGENOM" id="CLU_2853324_0_0_1"/>
<dbReference type="Gramene" id="OB02G32340.1">
    <property type="protein sequence ID" value="OB02G32340.1"/>
    <property type="gene ID" value="OB02G32340"/>
</dbReference>
<keyword evidence="2" id="KW-1185">Reference proteome</keyword>
<protein>
    <submittedName>
        <fullName evidence="1">Uncharacterized protein</fullName>
    </submittedName>
</protein>
<evidence type="ECO:0000313" key="2">
    <source>
        <dbReference type="Proteomes" id="UP000006038"/>
    </source>
</evidence>
<dbReference type="EnsemblPlants" id="OB02G32340.1">
    <property type="protein sequence ID" value="OB02G32340.1"/>
    <property type="gene ID" value="OB02G32340"/>
</dbReference>
<proteinExistence type="predicted"/>
<evidence type="ECO:0000313" key="1">
    <source>
        <dbReference type="EnsemblPlants" id="OB02G32340.1"/>
    </source>
</evidence>